<sequence length="222" mass="25241">MAGRKKRSGWTFKDELELLEKWEARSHDLRRAKRNAHIYNEISQEMAQKYTAEEIHCKVKNRTKKYISTFREEKTKIGPSGGSPSPWRHYNAVNRIVGCTAVNSALYIETYSYSENSTLNQLLPPSDPPLSPPLPSPSCPLPPSLPSPSLSCPMPSPSPSSATRKRNFSPELLKVLKKQTDILERVADETKHVSEEIIQTVRQHNNLSERFLTLMENIAEKL</sequence>
<dbReference type="RefSeq" id="XP_049307392.1">
    <property type="nucleotide sequence ID" value="XM_049451435.1"/>
</dbReference>
<feature type="compositionally biased region" description="Pro residues" evidence="1">
    <location>
        <begin position="125"/>
        <end position="146"/>
    </location>
</feature>
<dbReference type="GeneID" id="125777168"/>
<gene>
    <name evidence="4" type="primary">LOC125777168</name>
</gene>
<dbReference type="Pfam" id="PF13837">
    <property type="entry name" value="Myb_DNA-bind_4"/>
    <property type="match status" value="1"/>
</dbReference>
<evidence type="ECO:0000313" key="4">
    <source>
        <dbReference type="RefSeq" id="XP_049307392.1"/>
    </source>
</evidence>
<dbReference type="InterPro" id="IPR044822">
    <property type="entry name" value="Myb_DNA-bind_4"/>
</dbReference>
<protein>
    <submittedName>
        <fullName evidence="4">Uncharacterized protein LOC125777168</fullName>
    </submittedName>
</protein>
<dbReference type="Proteomes" id="UP001652620">
    <property type="component" value="Chromosome 3"/>
</dbReference>
<feature type="region of interest" description="Disordered" evidence="1">
    <location>
        <begin position="119"/>
        <end position="166"/>
    </location>
</feature>
<evidence type="ECO:0000313" key="3">
    <source>
        <dbReference type="Proteomes" id="UP001652620"/>
    </source>
</evidence>
<dbReference type="InterPro" id="IPR026095">
    <property type="entry name" value="Myb/SANT-like_DNA-bd_dom_prot"/>
</dbReference>
<evidence type="ECO:0000256" key="1">
    <source>
        <dbReference type="SAM" id="MobiDB-lite"/>
    </source>
</evidence>
<evidence type="ECO:0000259" key="2">
    <source>
        <dbReference type="Pfam" id="PF13837"/>
    </source>
</evidence>
<feature type="domain" description="Myb/SANT-like DNA-binding" evidence="2">
    <location>
        <begin position="8"/>
        <end position="95"/>
    </location>
</feature>
<accession>A0ABM3JDT0</accession>
<keyword evidence="3" id="KW-1185">Reference proteome</keyword>
<dbReference type="PANTHER" id="PTHR22666">
    <property type="entry name" value="MYB_SANT-LIKE DNA-BINDING DOMAIN-CONTAINING PROTEIN 1"/>
    <property type="match status" value="1"/>
</dbReference>
<proteinExistence type="predicted"/>
<dbReference type="PANTHER" id="PTHR22666:SF3">
    <property type="entry name" value="MYB_SANT-LIKE DNA-BINDING DOMAIN-CONTAINING PROTEIN 1"/>
    <property type="match status" value="1"/>
</dbReference>
<name>A0ABM3JDT0_BACDO</name>
<organism evidence="3 4">
    <name type="scientific">Bactrocera dorsalis</name>
    <name type="common">Oriental fruit fly</name>
    <name type="synonym">Dacus dorsalis</name>
    <dbReference type="NCBI Taxonomy" id="27457"/>
    <lineage>
        <taxon>Eukaryota</taxon>
        <taxon>Metazoa</taxon>
        <taxon>Ecdysozoa</taxon>
        <taxon>Arthropoda</taxon>
        <taxon>Hexapoda</taxon>
        <taxon>Insecta</taxon>
        <taxon>Pterygota</taxon>
        <taxon>Neoptera</taxon>
        <taxon>Endopterygota</taxon>
        <taxon>Diptera</taxon>
        <taxon>Brachycera</taxon>
        <taxon>Muscomorpha</taxon>
        <taxon>Tephritoidea</taxon>
        <taxon>Tephritidae</taxon>
        <taxon>Bactrocera</taxon>
        <taxon>Bactrocera</taxon>
    </lineage>
</organism>
<reference evidence="4" key="1">
    <citation type="submission" date="2025-08" db="UniProtKB">
        <authorList>
            <consortium name="RefSeq"/>
        </authorList>
    </citation>
    <scope>IDENTIFICATION</scope>
    <source>
        <tissue evidence="4">Adult</tissue>
    </source>
</reference>